<evidence type="ECO:0000256" key="3">
    <source>
        <dbReference type="ARBA" id="ARBA00006014"/>
    </source>
</evidence>
<dbReference type="InterPro" id="IPR007484">
    <property type="entry name" value="Peptidase_M28"/>
</dbReference>
<reference evidence="14" key="1">
    <citation type="submission" date="2013-07" db="EMBL/GenBank/DDBJ databases">
        <authorList>
            <person name="Geib S."/>
        </authorList>
    </citation>
    <scope>NUCLEOTIDE SEQUENCE</scope>
</reference>
<sequence length="360" mass="42171">MKFFPWRGNNLRFYNRWLKQLGNTIGVRERPKIYNLGACFELDELMIYRTEELSQEKFLAYSPLSNGTHLREAVKNILVPRVVGSAGHTMVRDYIASDLRDLNWNVEIDKFHETVPILGKLHFHNIIARLNPDAERYLVLACHYDSKYFEEFEFLGATDSAVPCAMLLNMAHVLQEALEPFRNSKLSLMFIFFDGEEAFKEWGPNDSIYGARHLAKRWEDDGTINRLDMLVLLDLIGAADPTFYNFFPNTEAWYSRLISLEERLSNADMLDHYISNGISRQYPNRYFQPNTMRSSFVEDDHIPFLKRNVPILHLITLPFPSVWHTKDDNESIIDYLATENIARILRLFIMEYLLSSQHNE</sequence>
<evidence type="ECO:0000256" key="4">
    <source>
        <dbReference type="ARBA" id="ARBA00012012"/>
    </source>
</evidence>
<dbReference type="CDD" id="cd03880">
    <property type="entry name" value="M28_QC_like"/>
    <property type="match status" value="1"/>
</dbReference>
<dbReference type="FunFam" id="3.40.630.10:FF:000029">
    <property type="entry name" value="Glutaminyl-peptide cyclotransferase"/>
    <property type="match status" value="1"/>
</dbReference>
<keyword evidence="7 14" id="KW-0808">Transferase</keyword>
<evidence type="ECO:0000256" key="6">
    <source>
        <dbReference type="ARBA" id="ARBA00022525"/>
    </source>
</evidence>
<dbReference type="CTD" id="40270"/>
<keyword evidence="11" id="KW-0012">Acyltransferase</keyword>
<dbReference type="InterPro" id="IPR037457">
    <property type="entry name" value="M28_QC"/>
</dbReference>
<dbReference type="SUPFAM" id="SSF53187">
    <property type="entry name" value="Zn-dependent exopeptidases"/>
    <property type="match status" value="1"/>
</dbReference>
<gene>
    <name evidence="14" type="primary">QPCTL</name>
</gene>
<name>W8CBK7_CERCA</name>
<dbReference type="Pfam" id="PF04389">
    <property type="entry name" value="Peptidase_M28"/>
    <property type="match status" value="1"/>
</dbReference>
<dbReference type="InterPro" id="IPR040234">
    <property type="entry name" value="QC/QCL"/>
</dbReference>
<dbReference type="OrthoDB" id="3907302at2759"/>
<comment type="function">
    <text evidence="12">Acts as a glutaminyl-peptide cyclotransferase. Responsible for the biosynthesis of pyroglutamyl peptides. Might be more efficient in the conversion of tri and tetrapeptides in vitro. Might have a relative preference for substrates containing hydrophobic amino acids in vitro.</text>
</comment>
<dbReference type="PANTHER" id="PTHR12283">
    <property type="entry name" value="GLUTAMINYL-PEPTIDE CYCLOTRANSFERASE"/>
    <property type="match status" value="1"/>
</dbReference>
<protein>
    <recommendedName>
        <fullName evidence="5">Glutaminyl-peptide cyclotransferase</fullName>
        <ecNumber evidence="4">2.3.2.5</ecNumber>
    </recommendedName>
</protein>
<evidence type="ECO:0000256" key="5">
    <source>
        <dbReference type="ARBA" id="ARBA00016861"/>
    </source>
</evidence>
<evidence type="ECO:0000256" key="9">
    <source>
        <dbReference type="ARBA" id="ARBA00022833"/>
    </source>
</evidence>
<keyword evidence="8" id="KW-0479">Metal-binding</keyword>
<dbReference type="GO" id="GO:0016603">
    <property type="term" value="F:glutaminyl-peptide cyclotransferase activity"/>
    <property type="evidence" value="ECO:0007669"/>
    <property type="project" value="UniProtKB-EC"/>
</dbReference>
<keyword evidence="9" id="KW-0862">Zinc</keyword>
<evidence type="ECO:0000256" key="1">
    <source>
        <dbReference type="ARBA" id="ARBA00000001"/>
    </source>
</evidence>
<evidence type="ECO:0000256" key="8">
    <source>
        <dbReference type="ARBA" id="ARBA00022723"/>
    </source>
</evidence>
<organism evidence="14">
    <name type="scientific">Ceratitis capitata</name>
    <name type="common">Mediterranean fruit fly</name>
    <name type="synonym">Tephritis capitata</name>
    <dbReference type="NCBI Taxonomy" id="7213"/>
    <lineage>
        <taxon>Eukaryota</taxon>
        <taxon>Metazoa</taxon>
        <taxon>Ecdysozoa</taxon>
        <taxon>Arthropoda</taxon>
        <taxon>Hexapoda</taxon>
        <taxon>Insecta</taxon>
        <taxon>Pterygota</taxon>
        <taxon>Neoptera</taxon>
        <taxon>Endopterygota</taxon>
        <taxon>Diptera</taxon>
        <taxon>Brachycera</taxon>
        <taxon>Muscomorpha</taxon>
        <taxon>Tephritoidea</taxon>
        <taxon>Tephritidae</taxon>
        <taxon>Ceratitis</taxon>
        <taxon>Ceratitis</taxon>
    </lineage>
</organism>
<dbReference type="EMBL" id="GAMC01004706">
    <property type="protein sequence ID" value="JAC01850.1"/>
    <property type="molecule type" value="mRNA"/>
</dbReference>
<evidence type="ECO:0000313" key="14">
    <source>
        <dbReference type="EMBL" id="JAC01850.1"/>
    </source>
</evidence>
<dbReference type="GO" id="GO:0005576">
    <property type="term" value="C:extracellular region"/>
    <property type="evidence" value="ECO:0007669"/>
    <property type="project" value="UniProtKB-SubCell"/>
</dbReference>
<evidence type="ECO:0000256" key="11">
    <source>
        <dbReference type="ARBA" id="ARBA00023315"/>
    </source>
</evidence>
<accession>W8CBK7</accession>
<evidence type="ECO:0000256" key="10">
    <source>
        <dbReference type="ARBA" id="ARBA00023157"/>
    </source>
</evidence>
<keyword evidence="6" id="KW-0964">Secreted</keyword>
<comment type="similarity">
    <text evidence="3">Belongs to the glutaminyl-peptide cyclotransferase family.</text>
</comment>
<keyword evidence="10" id="KW-1015">Disulfide bond</keyword>
<dbReference type="Gene3D" id="3.40.630.10">
    <property type="entry name" value="Zn peptidases"/>
    <property type="match status" value="1"/>
</dbReference>
<dbReference type="EC" id="2.3.2.5" evidence="4"/>
<feature type="domain" description="Peptidase M28" evidence="13">
    <location>
        <begin position="125"/>
        <end position="347"/>
    </location>
</feature>
<proteinExistence type="evidence at transcript level"/>
<dbReference type="PANTHER" id="PTHR12283:SF6">
    <property type="entry name" value="GLUTAMINYL-PEPTIDE CYCLOTRANSFERASE-RELATED"/>
    <property type="match status" value="1"/>
</dbReference>
<comment type="subcellular location">
    <subcellularLocation>
        <location evidence="2">Secreted</location>
    </subcellularLocation>
</comment>
<evidence type="ECO:0000256" key="2">
    <source>
        <dbReference type="ARBA" id="ARBA00004613"/>
    </source>
</evidence>
<comment type="catalytic activity">
    <reaction evidence="1">
        <text>N-terminal L-glutaminyl-[peptide] = N-terminal 5-oxo-L-prolyl-[peptide] + NH4(+)</text>
        <dbReference type="Rhea" id="RHEA:23652"/>
        <dbReference type="Rhea" id="RHEA-COMP:11736"/>
        <dbReference type="Rhea" id="RHEA-COMP:11846"/>
        <dbReference type="ChEBI" id="CHEBI:28938"/>
        <dbReference type="ChEBI" id="CHEBI:64722"/>
        <dbReference type="ChEBI" id="CHEBI:87215"/>
        <dbReference type="EC" id="2.3.2.5"/>
    </reaction>
</comment>
<evidence type="ECO:0000259" key="13">
    <source>
        <dbReference type="Pfam" id="PF04389"/>
    </source>
</evidence>
<evidence type="ECO:0000256" key="7">
    <source>
        <dbReference type="ARBA" id="ARBA00022679"/>
    </source>
</evidence>
<dbReference type="AlphaFoldDB" id="W8CBK7"/>
<evidence type="ECO:0000256" key="12">
    <source>
        <dbReference type="ARBA" id="ARBA00057903"/>
    </source>
</evidence>
<dbReference type="GO" id="GO:0008270">
    <property type="term" value="F:zinc ion binding"/>
    <property type="evidence" value="ECO:0007669"/>
    <property type="project" value="TreeGrafter"/>
</dbReference>
<dbReference type="GeneID" id="101457190"/>
<reference evidence="14" key="2">
    <citation type="journal article" date="2014" name="BMC Genomics">
        <title>A genomic perspective to assessing quality of mass-reared SIT flies used in Mediterranean fruit fly (Ceratitis capitata) eradication in California.</title>
        <authorList>
            <person name="Calla B."/>
            <person name="Hall B."/>
            <person name="Hou S."/>
            <person name="Geib S.M."/>
        </authorList>
    </citation>
    <scope>NUCLEOTIDE SEQUENCE</scope>
</reference>